<protein>
    <submittedName>
        <fullName evidence="1">Uncharacterized protein</fullName>
    </submittedName>
</protein>
<evidence type="ECO:0000313" key="1">
    <source>
        <dbReference type="EMBL" id="GFY21198.1"/>
    </source>
</evidence>
<accession>A0A8X6T881</accession>
<dbReference type="AlphaFoldDB" id="A0A8X6T881"/>
<dbReference type="Proteomes" id="UP000887159">
    <property type="component" value="Unassembled WGS sequence"/>
</dbReference>
<keyword evidence="2" id="KW-1185">Reference proteome</keyword>
<organism evidence="1 2">
    <name type="scientific">Trichonephila clavipes</name>
    <name type="common">Golden silk orbweaver</name>
    <name type="synonym">Nephila clavipes</name>
    <dbReference type="NCBI Taxonomy" id="2585209"/>
    <lineage>
        <taxon>Eukaryota</taxon>
        <taxon>Metazoa</taxon>
        <taxon>Ecdysozoa</taxon>
        <taxon>Arthropoda</taxon>
        <taxon>Chelicerata</taxon>
        <taxon>Arachnida</taxon>
        <taxon>Araneae</taxon>
        <taxon>Araneomorphae</taxon>
        <taxon>Entelegynae</taxon>
        <taxon>Araneoidea</taxon>
        <taxon>Nephilidae</taxon>
        <taxon>Trichonephila</taxon>
    </lineage>
</organism>
<dbReference type="EMBL" id="BMAU01021357">
    <property type="protein sequence ID" value="GFY21198.1"/>
    <property type="molecule type" value="Genomic_DNA"/>
</dbReference>
<gene>
    <name evidence="1" type="ORF">TNCV_3992421</name>
</gene>
<name>A0A8X6T881_TRICX</name>
<reference evidence="1" key="1">
    <citation type="submission" date="2020-08" db="EMBL/GenBank/DDBJ databases">
        <title>Multicomponent nature underlies the extraordinary mechanical properties of spider dragline silk.</title>
        <authorList>
            <person name="Kono N."/>
            <person name="Nakamura H."/>
            <person name="Mori M."/>
            <person name="Yoshida Y."/>
            <person name="Ohtoshi R."/>
            <person name="Malay A.D."/>
            <person name="Moran D.A.P."/>
            <person name="Tomita M."/>
            <person name="Numata K."/>
            <person name="Arakawa K."/>
        </authorList>
    </citation>
    <scope>NUCLEOTIDE SEQUENCE</scope>
</reference>
<comment type="caution">
    <text evidence="1">The sequence shown here is derived from an EMBL/GenBank/DDBJ whole genome shotgun (WGS) entry which is preliminary data.</text>
</comment>
<sequence>MNIDLLSPTTYGIRIRLNMAYTLTPDKVLIHREIQEAYKNGVFSFAEIADFSVSFDGTWVLINLCGNITHSCPKALLSLWMIIGAGLRTAIERPRTSRTCSIGLKSGDILTPLVIEYPTMEVFTNQLSPVFLALSSIKMKFHTTEKSDIWCRDLVPVPLTCQSNYVEHMKVGMPDIGRY</sequence>
<evidence type="ECO:0000313" key="2">
    <source>
        <dbReference type="Proteomes" id="UP000887159"/>
    </source>
</evidence>
<proteinExistence type="predicted"/>